<dbReference type="SUPFAM" id="SSF48208">
    <property type="entry name" value="Six-hairpin glycosidases"/>
    <property type="match status" value="1"/>
</dbReference>
<keyword evidence="13" id="KW-1185">Reference proteome</keyword>
<proteinExistence type="inferred from homology"/>
<dbReference type="Proteomes" id="UP000324748">
    <property type="component" value="Unassembled WGS sequence"/>
</dbReference>
<dbReference type="InterPro" id="IPR008928">
    <property type="entry name" value="6-hairpin_glycosidase_sf"/>
</dbReference>
<gene>
    <name evidence="12" type="primary">SGA1_4</name>
    <name evidence="12" type="ORF">PGT21_020138</name>
</gene>
<comment type="caution">
    <text evidence="12">The sequence shown here is derived from an EMBL/GenBank/DDBJ whole genome shotgun (WGS) entry which is preliminary data.</text>
</comment>
<evidence type="ECO:0000256" key="2">
    <source>
        <dbReference type="ARBA" id="ARBA00006188"/>
    </source>
</evidence>
<dbReference type="FunFam" id="1.50.10.10:FF:000084">
    <property type="entry name" value="Uncharacterized protein"/>
    <property type="match status" value="1"/>
</dbReference>
<evidence type="ECO:0000256" key="7">
    <source>
        <dbReference type="ARBA" id="ARBA00023326"/>
    </source>
</evidence>
<dbReference type="PANTHER" id="PTHR31616:SF9">
    <property type="entry name" value="GLUCOAMYLASE, INTRACELLULAR SPORULATION-SPECIFIC"/>
    <property type="match status" value="1"/>
</dbReference>
<comment type="similarity">
    <text evidence="2">Belongs to the glycosyl hydrolase 15 family.</text>
</comment>
<protein>
    <recommendedName>
        <fullName evidence="3">glucan 1,4-alpha-glucosidase</fullName>
        <ecNumber evidence="3">3.2.1.3</ecNumber>
    </recommendedName>
    <alternativeName>
        <fullName evidence="9">1,4-alpha-D-glucan glucohydrolase</fullName>
    </alternativeName>
    <alternativeName>
        <fullName evidence="8">Glucan 1,4-alpha-glucosidase</fullName>
    </alternativeName>
</protein>
<sequence>MFLRLLILLLLSINLLSINLVHCGEIERRNEPNDQLQNITLDEWVKNQVNKSWAILMSNVSPQGALPGLIVASLTTGHPNYFFSWTRDTAVVLKEIISRYEETNDPSLLAIIKQTISATQVIQKGSLSSEANMGEPKYEVNGSPYSGLWYRPQNDGPALRATVYMKFARVYLKVGGIEALEYVERVLYNSNNVTGSVIKVDLEYIAKNWRGISFDLWEEVKGHHFFTFSVIQRALKEGAQFCQEIKDQKASAFYQEQADQVGEQLKLFWDDQKKFVVDSRDLLWIYYGKTSGLDVGTILGCLHSGKHVSEEFRPGSYKMTNTFKALLNSMNSLYPLNQRYEHYAAKAIGRYPEDVSKKYPVLMSMSEYLYRTNSTGADVNLFKNETGFETRQIADQFLMIVKDSVQANGSIHEGFSRIDGSGVGARDLTWSHVAFLSMERARRGLPEF</sequence>
<dbReference type="EMBL" id="VSWC01000002">
    <property type="protein sequence ID" value="KAA1117699.1"/>
    <property type="molecule type" value="Genomic_DNA"/>
</dbReference>
<dbReference type="InterPro" id="IPR000165">
    <property type="entry name" value="Glucoamylase"/>
</dbReference>
<keyword evidence="4" id="KW-0378">Hydrolase</keyword>
<keyword evidence="7" id="KW-0624">Polysaccharide degradation</keyword>
<evidence type="ECO:0000256" key="5">
    <source>
        <dbReference type="ARBA" id="ARBA00023277"/>
    </source>
</evidence>
<dbReference type="GO" id="GO:0000324">
    <property type="term" value="C:fungal-type vacuole"/>
    <property type="evidence" value="ECO:0007669"/>
    <property type="project" value="TreeGrafter"/>
</dbReference>
<accession>A0A5B0QWY2</accession>
<evidence type="ECO:0000313" key="12">
    <source>
        <dbReference type="EMBL" id="KAA1117699.1"/>
    </source>
</evidence>
<dbReference type="AlphaFoldDB" id="A0A5B0QWY2"/>
<dbReference type="OrthoDB" id="6123450at2759"/>
<dbReference type="InterPro" id="IPR012341">
    <property type="entry name" value="6hp_glycosidase-like_sf"/>
</dbReference>
<evidence type="ECO:0000313" key="13">
    <source>
        <dbReference type="Proteomes" id="UP000324748"/>
    </source>
</evidence>
<evidence type="ECO:0000256" key="10">
    <source>
        <dbReference type="SAM" id="SignalP"/>
    </source>
</evidence>
<evidence type="ECO:0000256" key="4">
    <source>
        <dbReference type="ARBA" id="ARBA00022801"/>
    </source>
</evidence>
<dbReference type="Gene3D" id="1.50.10.10">
    <property type="match status" value="1"/>
</dbReference>
<dbReference type="GO" id="GO:0000272">
    <property type="term" value="P:polysaccharide catabolic process"/>
    <property type="evidence" value="ECO:0007669"/>
    <property type="project" value="UniProtKB-KW"/>
</dbReference>
<feature type="signal peptide" evidence="10">
    <location>
        <begin position="1"/>
        <end position="23"/>
    </location>
</feature>
<keyword evidence="5" id="KW-0119">Carbohydrate metabolism</keyword>
<evidence type="ECO:0000256" key="3">
    <source>
        <dbReference type="ARBA" id="ARBA00012593"/>
    </source>
</evidence>
<keyword evidence="10" id="KW-0732">Signal</keyword>
<evidence type="ECO:0000256" key="1">
    <source>
        <dbReference type="ARBA" id="ARBA00001863"/>
    </source>
</evidence>
<organism evidence="12 13">
    <name type="scientific">Puccinia graminis f. sp. tritici</name>
    <dbReference type="NCBI Taxonomy" id="56615"/>
    <lineage>
        <taxon>Eukaryota</taxon>
        <taxon>Fungi</taxon>
        <taxon>Dikarya</taxon>
        <taxon>Basidiomycota</taxon>
        <taxon>Pucciniomycotina</taxon>
        <taxon>Pucciniomycetes</taxon>
        <taxon>Pucciniales</taxon>
        <taxon>Pucciniaceae</taxon>
        <taxon>Puccinia</taxon>
    </lineage>
</organism>
<comment type="catalytic activity">
    <reaction evidence="1">
        <text>Hydrolysis of terminal (1-&gt;4)-linked alpha-D-glucose residues successively from non-reducing ends of the chains with release of beta-D-glucose.</text>
        <dbReference type="EC" id="3.2.1.3"/>
    </reaction>
</comment>
<dbReference type="Pfam" id="PF00723">
    <property type="entry name" value="Glyco_hydro_15"/>
    <property type="match status" value="1"/>
</dbReference>
<reference evidence="12 13" key="1">
    <citation type="submission" date="2019-05" db="EMBL/GenBank/DDBJ databases">
        <title>Emergence of the Ug99 lineage of the wheat stem rust pathogen through somatic hybridization.</title>
        <authorList>
            <person name="Li F."/>
            <person name="Upadhyaya N.M."/>
            <person name="Sperschneider J."/>
            <person name="Matny O."/>
            <person name="Nguyen-Phuc H."/>
            <person name="Mago R."/>
            <person name="Raley C."/>
            <person name="Miller M.E."/>
            <person name="Silverstein K.A.T."/>
            <person name="Henningsen E."/>
            <person name="Hirsch C.D."/>
            <person name="Visser B."/>
            <person name="Pretorius Z.A."/>
            <person name="Steffenson B.J."/>
            <person name="Schwessinger B."/>
            <person name="Dodds P.N."/>
            <person name="Figueroa M."/>
        </authorList>
    </citation>
    <scope>NUCLEOTIDE SEQUENCE [LARGE SCALE GENOMIC DNA]</scope>
    <source>
        <strain evidence="12">21-0</strain>
    </source>
</reference>
<evidence type="ECO:0000256" key="8">
    <source>
        <dbReference type="ARBA" id="ARBA00033442"/>
    </source>
</evidence>
<feature type="chain" id="PRO_5022728338" description="glucan 1,4-alpha-glucosidase" evidence="10">
    <location>
        <begin position="24"/>
        <end position="448"/>
    </location>
</feature>
<name>A0A5B0QWY2_PUCGR</name>
<evidence type="ECO:0000256" key="6">
    <source>
        <dbReference type="ARBA" id="ARBA00023295"/>
    </source>
</evidence>
<evidence type="ECO:0000256" key="9">
    <source>
        <dbReference type="ARBA" id="ARBA00033473"/>
    </source>
</evidence>
<evidence type="ECO:0000259" key="11">
    <source>
        <dbReference type="Pfam" id="PF00723"/>
    </source>
</evidence>
<feature type="domain" description="GH15-like" evidence="11">
    <location>
        <begin position="55"/>
        <end position="438"/>
    </location>
</feature>
<dbReference type="PRINTS" id="PR00736">
    <property type="entry name" value="GLHYDRLASE15"/>
</dbReference>
<dbReference type="GO" id="GO:0004339">
    <property type="term" value="F:glucan 1,4-alpha-glucosidase activity"/>
    <property type="evidence" value="ECO:0007669"/>
    <property type="project" value="UniProtKB-EC"/>
</dbReference>
<dbReference type="EC" id="3.2.1.3" evidence="3"/>
<dbReference type="InterPro" id="IPR011613">
    <property type="entry name" value="GH15-like"/>
</dbReference>
<dbReference type="PANTHER" id="PTHR31616">
    <property type="entry name" value="TREHALASE"/>
    <property type="match status" value="1"/>
</dbReference>
<keyword evidence="6" id="KW-0326">Glycosidase</keyword>